<dbReference type="Pfam" id="PF14599">
    <property type="entry name" value="zinc_ribbon_6"/>
    <property type="match status" value="1"/>
</dbReference>
<evidence type="ECO:0000256" key="4">
    <source>
        <dbReference type="ARBA" id="ARBA00022771"/>
    </source>
</evidence>
<keyword evidence="7" id="KW-0539">Nucleus</keyword>
<keyword evidence="6" id="KW-0862">Zinc</keyword>
<evidence type="ECO:0000256" key="5">
    <source>
        <dbReference type="ARBA" id="ARBA00022786"/>
    </source>
</evidence>
<organism evidence="9">
    <name type="scientific">Arundo donax</name>
    <name type="common">Giant reed</name>
    <name type="synonym">Donax arundinaceus</name>
    <dbReference type="NCBI Taxonomy" id="35708"/>
    <lineage>
        <taxon>Eukaryota</taxon>
        <taxon>Viridiplantae</taxon>
        <taxon>Streptophyta</taxon>
        <taxon>Embryophyta</taxon>
        <taxon>Tracheophyta</taxon>
        <taxon>Spermatophyta</taxon>
        <taxon>Magnoliopsida</taxon>
        <taxon>Liliopsida</taxon>
        <taxon>Poales</taxon>
        <taxon>Poaceae</taxon>
        <taxon>PACMAD clade</taxon>
        <taxon>Arundinoideae</taxon>
        <taxon>Arundineae</taxon>
        <taxon>Arundo</taxon>
    </lineage>
</organism>
<reference evidence="9" key="2">
    <citation type="journal article" date="2015" name="Data Brief">
        <title>Shoot transcriptome of the giant reed, Arundo donax.</title>
        <authorList>
            <person name="Barrero R.A."/>
            <person name="Guerrero F.D."/>
            <person name="Moolhuijzen P."/>
            <person name="Goolsby J.A."/>
            <person name="Tidwell J."/>
            <person name="Bellgard S.E."/>
            <person name="Bellgard M.I."/>
        </authorList>
    </citation>
    <scope>NUCLEOTIDE SEQUENCE</scope>
    <source>
        <tissue evidence="9">Shoot tissue taken approximately 20 cm above the soil surface</tissue>
    </source>
</reference>
<dbReference type="AlphaFoldDB" id="A0A0A9ER26"/>
<evidence type="ECO:0000259" key="8">
    <source>
        <dbReference type="Pfam" id="PF14599"/>
    </source>
</evidence>
<sequence length="59" mass="6558">MVWILCNDCSATSSVRFHVLGHKCPGCSSYNTRETRVSSSTGRHAISGRFNPECPQETR</sequence>
<keyword evidence="5" id="KW-0833">Ubl conjugation pathway</keyword>
<feature type="domain" description="RCHY1 zinc-ribbon" evidence="8">
    <location>
        <begin position="1"/>
        <end position="33"/>
    </location>
</feature>
<dbReference type="GO" id="GO:0006511">
    <property type="term" value="P:ubiquitin-dependent protein catabolic process"/>
    <property type="evidence" value="ECO:0007669"/>
    <property type="project" value="TreeGrafter"/>
</dbReference>
<dbReference type="GO" id="GO:0061630">
    <property type="term" value="F:ubiquitin protein ligase activity"/>
    <property type="evidence" value="ECO:0007669"/>
    <property type="project" value="TreeGrafter"/>
</dbReference>
<evidence type="ECO:0000313" key="9">
    <source>
        <dbReference type="EMBL" id="JAE01464.1"/>
    </source>
</evidence>
<dbReference type="GO" id="GO:0008270">
    <property type="term" value="F:zinc ion binding"/>
    <property type="evidence" value="ECO:0007669"/>
    <property type="project" value="UniProtKB-KW"/>
</dbReference>
<evidence type="ECO:0000256" key="7">
    <source>
        <dbReference type="ARBA" id="ARBA00023242"/>
    </source>
</evidence>
<dbReference type="GO" id="GO:0005634">
    <property type="term" value="C:nucleus"/>
    <property type="evidence" value="ECO:0007669"/>
    <property type="project" value="UniProtKB-SubCell"/>
</dbReference>
<name>A0A0A9ER26_ARUDO</name>
<evidence type="ECO:0000256" key="3">
    <source>
        <dbReference type="ARBA" id="ARBA00022723"/>
    </source>
</evidence>
<dbReference type="PANTHER" id="PTHR21319:SF58">
    <property type="entry name" value="E3 UBIQUITIN-PROTEIN LIGASE RZFP34"/>
    <property type="match status" value="1"/>
</dbReference>
<comment type="subcellular location">
    <subcellularLocation>
        <location evidence="1">Nucleus</location>
    </subcellularLocation>
</comment>
<evidence type="ECO:0000256" key="6">
    <source>
        <dbReference type="ARBA" id="ARBA00022833"/>
    </source>
</evidence>
<dbReference type="FunFam" id="2.20.28.10:FF:000009">
    <property type="entry name" value="RING finger and CHY zinc finger domain-containing protein 1"/>
    <property type="match status" value="1"/>
</dbReference>
<protein>
    <recommendedName>
        <fullName evidence="8">RCHY1 zinc-ribbon domain-containing protein</fullName>
    </recommendedName>
</protein>
<comment type="pathway">
    <text evidence="2">Protein modification; protein ubiquitination.</text>
</comment>
<keyword evidence="4" id="KW-0863">Zinc-finger</keyword>
<evidence type="ECO:0000256" key="2">
    <source>
        <dbReference type="ARBA" id="ARBA00004906"/>
    </source>
</evidence>
<reference evidence="9" key="1">
    <citation type="submission" date="2014-09" db="EMBL/GenBank/DDBJ databases">
        <authorList>
            <person name="Magalhaes I.L.F."/>
            <person name="Oliveira U."/>
            <person name="Santos F.R."/>
            <person name="Vidigal T.H.D.A."/>
            <person name="Brescovit A.D."/>
            <person name="Santos A.J."/>
        </authorList>
    </citation>
    <scope>NUCLEOTIDE SEQUENCE</scope>
    <source>
        <tissue evidence="9">Shoot tissue taken approximately 20 cm above the soil surface</tissue>
    </source>
</reference>
<evidence type="ECO:0000256" key="1">
    <source>
        <dbReference type="ARBA" id="ARBA00004123"/>
    </source>
</evidence>
<dbReference type="PANTHER" id="PTHR21319">
    <property type="entry name" value="RING FINGER AND CHY ZINC FINGER DOMAIN-CONTAINING PROTEIN 1"/>
    <property type="match status" value="1"/>
</dbReference>
<dbReference type="InterPro" id="IPR039512">
    <property type="entry name" value="RCHY1_zinc-ribbon"/>
</dbReference>
<keyword evidence="3" id="KW-0479">Metal-binding</keyword>
<dbReference type="Gene3D" id="2.20.28.10">
    <property type="match status" value="1"/>
</dbReference>
<accession>A0A0A9ER26</accession>
<dbReference type="EMBL" id="GBRH01196432">
    <property type="protein sequence ID" value="JAE01464.1"/>
    <property type="molecule type" value="Transcribed_RNA"/>
</dbReference>
<proteinExistence type="predicted"/>
<dbReference type="GO" id="GO:0016567">
    <property type="term" value="P:protein ubiquitination"/>
    <property type="evidence" value="ECO:0007669"/>
    <property type="project" value="TreeGrafter"/>
</dbReference>